<dbReference type="PANTHER" id="PTHR10414:SF37">
    <property type="entry name" value="BB IN A BOXCAR, ISOFORM C"/>
    <property type="match status" value="1"/>
</dbReference>
<evidence type="ECO:0000256" key="1">
    <source>
        <dbReference type="ARBA" id="ARBA00001946"/>
    </source>
</evidence>
<evidence type="ECO:0000256" key="12">
    <source>
        <dbReference type="SAM" id="Phobius"/>
    </source>
</evidence>
<organism evidence="13 14">
    <name type="scientific">Thielaviopsis punctulata</name>
    <dbReference type="NCBI Taxonomy" id="72032"/>
    <lineage>
        <taxon>Eukaryota</taxon>
        <taxon>Fungi</taxon>
        <taxon>Dikarya</taxon>
        <taxon>Ascomycota</taxon>
        <taxon>Pezizomycotina</taxon>
        <taxon>Sordariomycetes</taxon>
        <taxon>Hypocreomycetidae</taxon>
        <taxon>Microascales</taxon>
        <taxon>Ceratocystidaceae</taxon>
        <taxon>Thielaviopsis</taxon>
    </lineage>
</organism>
<evidence type="ECO:0000256" key="6">
    <source>
        <dbReference type="ARBA" id="ARBA00022989"/>
    </source>
</evidence>
<dbReference type="PIRSF" id="PIRSF015665">
    <property type="entry name" value="CHOPT"/>
    <property type="match status" value="1"/>
</dbReference>
<dbReference type="FunFam" id="1.20.120.1760:FF:000012">
    <property type="entry name" value="sn-1,2-diacylglycerol cholinephosphotransferase"/>
    <property type="match status" value="1"/>
</dbReference>
<evidence type="ECO:0000256" key="7">
    <source>
        <dbReference type="ARBA" id="ARBA00023136"/>
    </source>
</evidence>
<evidence type="ECO:0000256" key="3">
    <source>
        <dbReference type="ARBA" id="ARBA00010441"/>
    </source>
</evidence>
<dbReference type="OrthoDB" id="196717at2759"/>
<comment type="subcellular location">
    <subcellularLocation>
        <location evidence="2">Endomembrane system</location>
        <topology evidence="2">Multi-pass membrane protein</topology>
    </subcellularLocation>
</comment>
<dbReference type="Gene3D" id="1.20.120.1760">
    <property type="match status" value="1"/>
</dbReference>
<dbReference type="InterPro" id="IPR000462">
    <property type="entry name" value="CDP-OH_P_trans"/>
</dbReference>
<evidence type="ECO:0000256" key="2">
    <source>
        <dbReference type="ARBA" id="ARBA00004127"/>
    </source>
</evidence>
<comment type="caution">
    <text evidence="13">The sequence shown here is derived from an EMBL/GenBank/DDBJ whole genome shotgun (WGS) entry which is preliminary data.</text>
</comment>
<dbReference type="GO" id="GO:0006654">
    <property type="term" value="P:phosphatidic acid biosynthetic process"/>
    <property type="evidence" value="ECO:0007669"/>
    <property type="project" value="EnsemblFungi"/>
</dbReference>
<protein>
    <recommendedName>
        <fullName evidence="9">diacylglycerol cholinephosphotransferase</fullName>
        <ecNumber evidence="9">2.7.8.2</ecNumber>
    </recommendedName>
</protein>
<dbReference type="EMBL" id="LAEV01001518">
    <property type="protein sequence ID" value="KKA27902.1"/>
    <property type="molecule type" value="Genomic_DNA"/>
</dbReference>
<feature type="transmembrane region" description="Helical" evidence="12">
    <location>
        <begin position="49"/>
        <end position="67"/>
    </location>
</feature>
<feature type="transmembrane region" description="Helical" evidence="12">
    <location>
        <begin position="285"/>
        <end position="305"/>
    </location>
</feature>
<dbReference type="GO" id="GO:0016020">
    <property type="term" value="C:membrane"/>
    <property type="evidence" value="ECO:0007669"/>
    <property type="project" value="InterPro"/>
</dbReference>
<keyword evidence="4 11" id="KW-0808">Transferase</keyword>
<dbReference type="InterPro" id="IPR048254">
    <property type="entry name" value="CDP_ALCOHOL_P_TRANSF_CS"/>
</dbReference>
<evidence type="ECO:0000313" key="13">
    <source>
        <dbReference type="EMBL" id="KKA27902.1"/>
    </source>
</evidence>
<dbReference type="Proteomes" id="UP000033483">
    <property type="component" value="Unassembled WGS sequence"/>
</dbReference>
<evidence type="ECO:0000256" key="5">
    <source>
        <dbReference type="ARBA" id="ARBA00022692"/>
    </source>
</evidence>
<keyword evidence="5 12" id="KW-0812">Transmembrane</keyword>
<evidence type="ECO:0000256" key="11">
    <source>
        <dbReference type="RuleBase" id="RU003750"/>
    </source>
</evidence>
<accession>A0A0F4ZBH1</accession>
<feature type="transmembrane region" description="Helical" evidence="12">
    <location>
        <begin position="179"/>
        <end position="198"/>
    </location>
</feature>
<keyword evidence="14" id="KW-1185">Reference proteome</keyword>
<evidence type="ECO:0000256" key="8">
    <source>
        <dbReference type="ARBA" id="ARBA00037890"/>
    </source>
</evidence>
<keyword evidence="7 12" id="KW-0472">Membrane</keyword>
<evidence type="ECO:0000256" key="10">
    <source>
        <dbReference type="ARBA" id="ARBA00051857"/>
    </source>
</evidence>
<evidence type="ECO:0000313" key="14">
    <source>
        <dbReference type="Proteomes" id="UP000033483"/>
    </source>
</evidence>
<dbReference type="GO" id="GO:0012505">
    <property type="term" value="C:endomembrane system"/>
    <property type="evidence" value="ECO:0007669"/>
    <property type="project" value="UniProtKB-SubCell"/>
</dbReference>
<reference evidence="13 14" key="1">
    <citation type="submission" date="2015-03" db="EMBL/GenBank/DDBJ databases">
        <authorList>
            <person name="Radwan O."/>
            <person name="Al-Naeli F.A."/>
            <person name="Rendon G.A."/>
            <person name="Fields C."/>
        </authorList>
    </citation>
    <scope>NUCLEOTIDE SEQUENCE [LARGE SCALE GENOMIC DNA]</scope>
    <source>
        <strain evidence="13">CR-DP1</strain>
    </source>
</reference>
<evidence type="ECO:0000256" key="4">
    <source>
        <dbReference type="ARBA" id="ARBA00022679"/>
    </source>
</evidence>
<dbReference type="InterPro" id="IPR043130">
    <property type="entry name" value="CDP-OH_PTrfase_TM_dom"/>
</dbReference>
<comment type="pathway">
    <text evidence="8">Phospholipid metabolism; phosphatidylcholine biosynthesis; phosphatidylcholine from phosphocholine: step 2/2.</text>
</comment>
<dbReference type="Pfam" id="PF01066">
    <property type="entry name" value="CDP-OH_P_transf"/>
    <property type="match status" value="1"/>
</dbReference>
<proteinExistence type="inferred from homology"/>
<comment type="similarity">
    <text evidence="3 11">Belongs to the CDP-alcohol phosphatidyltransferase class-I family.</text>
</comment>
<dbReference type="GO" id="GO:0101026">
    <property type="term" value="P:mitotic nuclear membrane biogenesis"/>
    <property type="evidence" value="ECO:0007669"/>
    <property type="project" value="EnsemblFungi"/>
</dbReference>
<dbReference type="GO" id="GO:0004142">
    <property type="term" value="F:diacylglycerol cholinephosphotransferase activity"/>
    <property type="evidence" value="ECO:0007669"/>
    <property type="project" value="UniProtKB-EC"/>
</dbReference>
<dbReference type="PROSITE" id="PS00379">
    <property type="entry name" value="CDP_ALCOHOL_P_TRANSF"/>
    <property type="match status" value="1"/>
</dbReference>
<dbReference type="AlphaFoldDB" id="A0A0F4ZBH1"/>
<feature type="transmembrane region" description="Helical" evidence="12">
    <location>
        <begin position="259"/>
        <end position="279"/>
    </location>
</feature>
<sequence length="407" mass="45525">MVYVRQEFLPGLKKYKYSGVDHSLVSKYIMKPFYSRVISLFPMSMAPNLITLSGFCFVVINFLTLLWYNPTLDQDCPPWVYFSWAIGLFMYQTFDAVDGSQARRTHQSGPLGELFDHGVDALNTTLEVIIFAATQNMGQGWMTVITLFASSLTFYIQTWDEYHTKTLTLGIVNGPVEGILILVGVYASTGFLGGGSFWKQPMLATLGLPAPEFLPKNLQTLSFSEWYTVVGSVVMVFNTIEAARSVIKARRARGDRSRWALIGLLPFFTIWSLIVAYLYLQPTILYNHLVPFLLFAGLINAYSVGRMITAHLVQLDFPYFNVLGLPLVLGIVDSVGPVLHAHTGFGWPSALGDGVYQVAYMFCMLGFAVGVYSSFVVDVIVTICDYLDIWCLTIKHPYVEGAEKKTN</sequence>
<comment type="cofactor">
    <cofactor evidence="1">
        <name>Mg(2+)</name>
        <dbReference type="ChEBI" id="CHEBI:18420"/>
    </cofactor>
</comment>
<feature type="transmembrane region" description="Helical" evidence="12">
    <location>
        <begin position="317"/>
        <end position="339"/>
    </location>
</feature>
<comment type="catalytic activity">
    <reaction evidence="10">
        <text>CDP-N,N-dimethylethanolamine + a 1,2-diacyl-sn-glycerol = a 1,2-diacyl-sn-glycero-3-phospho-N,N-dimethylethanolamine + CMP + H(+)</text>
        <dbReference type="Rhea" id="RHEA:33775"/>
        <dbReference type="ChEBI" id="CHEBI:15378"/>
        <dbReference type="ChEBI" id="CHEBI:17815"/>
        <dbReference type="ChEBI" id="CHEBI:60377"/>
        <dbReference type="ChEBI" id="CHEBI:64572"/>
        <dbReference type="ChEBI" id="CHEBI:65117"/>
    </reaction>
    <physiologicalReaction direction="left-to-right" evidence="10">
        <dbReference type="Rhea" id="RHEA:33776"/>
    </physiologicalReaction>
</comment>
<feature type="transmembrane region" description="Helical" evidence="12">
    <location>
        <begin position="359"/>
        <end position="387"/>
    </location>
</feature>
<feature type="transmembrane region" description="Helical" evidence="12">
    <location>
        <begin position="226"/>
        <end position="247"/>
    </location>
</feature>
<evidence type="ECO:0000256" key="9">
    <source>
        <dbReference type="ARBA" id="ARBA00038987"/>
    </source>
</evidence>
<keyword evidence="6 12" id="KW-1133">Transmembrane helix</keyword>
<name>A0A0F4ZBH1_9PEZI</name>
<gene>
    <name evidence="13" type="ORF">TD95_004197</name>
</gene>
<dbReference type="EC" id="2.7.8.2" evidence="9"/>
<dbReference type="PANTHER" id="PTHR10414">
    <property type="entry name" value="ETHANOLAMINEPHOSPHOTRANSFERASE"/>
    <property type="match status" value="1"/>
</dbReference>
<dbReference type="InterPro" id="IPR014472">
    <property type="entry name" value="CHOPT"/>
</dbReference>